<dbReference type="PANTHER" id="PTHR43829:SF9">
    <property type="entry name" value="AQUAPORIN-9"/>
    <property type="match status" value="1"/>
</dbReference>
<evidence type="ECO:0000256" key="4">
    <source>
        <dbReference type="ARBA" id="ARBA00022692"/>
    </source>
</evidence>
<dbReference type="InterPro" id="IPR022357">
    <property type="entry name" value="MIP_CS"/>
</dbReference>
<feature type="transmembrane region" description="Helical" evidence="8">
    <location>
        <begin position="162"/>
        <end position="183"/>
    </location>
</feature>
<evidence type="ECO:0000256" key="7">
    <source>
        <dbReference type="RuleBase" id="RU000477"/>
    </source>
</evidence>
<reference evidence="9 10" key="1">
    <citation type="submission" date="2018-07" db="EMBL/GenBank/DDBJ databases">
        <title>Dyella tabacisoli L4-6T, whole genome shotgun sequence.</title>
        <authorList>
            <person name="Zhou X.-K."/>
            <person name="Li W.-J."/>
            <person name="Duan Y.-Q."/>
        </authorList>
    </citation>
    <scope>NUCLEOTIDE SEQUENCE [LARGE SCALE GENOMIC DNA]</scope>
    <source>
        <strain evidence="9 10">L4-6</strain>
    </source>
</reference>
<gene>
    <name evidence="9" type="ORF">DVJ77_04145</name>
</gene>
<dbReference type="GO" id="GO:0015254">
    <property type="term" value="F:glycerol channel activity"/>
    <property type="evidence" value="ECO:0007669"/>
    <property type="project" value="TreeGrafter"/>
</dbReference>
<dbReference type="GO" id="GO:0005886">
    <property type="term" value="C:plasma membrane"/>
    <property type="evidence" value="ECO:0007669"/>
    <property type="project" value="TreeGrafter"/>
</dbReference>
<dbReference type="NCBIfam" id="TIGR00861">
    <property type="entry name" value="MIP"/>
    <property type="match status" value="1"/>
</dbReference>
<dbReference type="Proteomes" id="UP000253782">
    <property type="component" value="Unassembled WGS sequence"/>
</dbReference>
<dbReference type="OrthoDB" id="9807293at2"/>
<evidence type="ECO:0000256" key="1">
    <source>
        <dbReference type="ARBA" id="ARBA00004141"/>
    </source>
</evidence>
<evidence type="ECO:0000256" key="2">
    <source>
        <dbReference type="ARBA" id="ARBA00006175"/>
    </source>
</evidence>
<keyword evidence="10" id="KW-1185">Reference proteome</keyword>
<dbReference type="Gene3D" id="1.20.1080.10">
    <property type="entry name" value="Glycerol uptake facilitator protein"/>
    <property type="match status" value="1"/>
</dbReference>
<evidence type="ECO:0000256" key="3">
    <source>
        <dbReference type="ARBA" id="ARBA00022448"/>
    </source>
</evidence>
<keyword evidence="4 7" id="KW-0812">Transmembrane</keyword>
<proteinExistence type="inferred from homology"/>
<feature type="transmembrane region" description="Helical" evidence="8">
    <location>
        <begin position="133"/>
        <end position="150"/>
    </location>
</feature>
<comment type="similarity">
    <text evidence="2 7">Belongs to the MIP/aquaporin (TC 1.A.8) family.</text>
</comment>
<evidence type="ECO:0000313" key="10">
    <source>
        <dbReference type="Proteomes" id="UP000253782"/>
    </source>
</evidence>
<dbReference type="PROSITE" id="PS00221">
    <property type="entry name" value="MIP"/>
    <property type="match status" value="1"/>
</dbReference>
<dbReference type="InterPro" id="IPR000425">
    <property type="entry name" value="MIP"/>
</dbReference>
<dbReference type="AlphaFoldDB" id="A0A369UWL0"/>
<dbReference type="SUPFAM" id="SSF81338">
    <property type="entry name" value="Aquaporin-like"/>
    <property type="match status" value="1"/>
</dbReference>
<feature type="transmembrane region" description="Helical" evidence="8">
    <location>
        <begin position="208"/>
        <end position="229"/>
    </location>
</feature>
<feature type="transmembrane region" description="Helical" evidence="8">
    <location>
        <begin position="34"/>
        <end position="55"/>
    </location>
</feature>
<comment type="caution">
    <text evidence="9">The sequence shown here is derived from an EMBL/GenBank/DDBJ whole genome shotgun (WGS) entry which is preliminary data.</text>
</comment>
<feature type="transmembrane region" description="Helical" evidence="8">
    <location>
        <begin position="85"/>
        <end position="103"/>
    </location>
</feature>
<dbReference type="PRINTS" id="PR00783">
    <property type="entry name" value="MINTRINSICP"/>
</dbReference>
<evidence type="ECO:0000256" key="8">
    <source>
        <dbReference type="SAM" id="Phobius"/>
    </source>
</evidence>
<protein>
    <submittedName>
        <fullName evidence="9">Aquaporin family protein</fullName>
    </submittedName>
</protein>
<dbReference type="InterPro" id="IPR023271">
    <property type="entry name" value="Aquaporin-like"/>
</dbReference>
<evidence type="ECO:0000313" key="9">
    <source>
        <dbReference type="EMBL" id="RDD82719.1"/>
    </source>
</evidence>
<dbReference type="InterPro" id="IPR050363">
    <property type="entry name" value="MIP/Aquaporin"/>
</dbReference>
<dbReference type="PANTHER" id="PTHR43829">
    <property type="entry name" value="AQUAPORIN OR AQUAGLYCEROPORIN RELATED"/>
    <property type="match status" value="1"/>
</dbReference>
<evidence type="ECO:0000256" key="5">
    <source>
        <dbReference type="ARBA" id="ARBA00022989"/>
    </source>
</evidence>
<keyword evidence="3 7" id="KW-0813">Transport</keyword>
<sequence length="234" mass="24196">MSVYLSEFLGTMVLILLGDGVVAGVLLKGSKSKDAGWLVITVAWGLAVLMGIYVASSSGAHMNPALTIALAAIGKFSWALVPGYILAQMLGAFCGAVLVYLHYFPHWRGTEDAGIKLGVFCTSPAVRSTPSNFIAEVIGTFMLVFGVLVIGTNTMVAGFGPFAVALLVTSIGLSLGGPTGYAINPARDLGPRIAHALLPIPGKGHSDWSYAAIPIVGPVVGALLGAFIYRAVYG</sequence>
<comment type="subcellular location">
    <subcellularLocation>
        <location evidence="1">Membrane</location>
        <topology evidence="1">Multi-pass membrane protein</topology>
    </subcellularLocation>
</comment>
<dbReference type="EMBL" id="QQAH01000003">
    <property type="protein sequence ID" value="RDD82719.1"/>
    <property type="molecule type" value="Genomic_DNA"/>
</dbReference>
<name>A0A369UWL0_9GAMM</name>
<dbReference type="RefSeq" id="WP_114844234.1">
    <property type="nucleotide sequence ID" value="NZ_JBHSPE010000001.1"/>
</dbReference>
<keyword evidence="6 8" id="KW-0472">Membrane</keyword>
<keyword evidence="5 8" id="KW-1133">Transmembrane helix</keyword>
<organism evidence="9 10">
    <name type="scientific">Dyella tabacisoli</name>
    <dbReference type="NCBI Taxonomy" id="2282381"/>
    <lineage>
        <taxon>Bacteria</taxon>
        <taxon>Pseudomonadati</taxon>
        <taxon>Pseudomonadota</taxon>
        <taxon>Gammaproteobacteria</taxon>
        <taxon>Lysobacterales</taxon>
        <taxon>Rhodanobacteraceae</taxon>
        <taxon>Dyella</taxon>
    </lineage>
</organism>
<accession>A0A369UWL0</accession>
<evidence type="ECO:0000256" key="6">
    <source>
        <dbReference type="ARBA" id="ARBA00023136"/>
    </source>
</evidence>
<feature type="transmembrane region" description="Helical" evidence="8">
    <location>
        <begin position="6"/>
        <end position="27"/>
    </location>
</feature>
<dbReference type="Pfam" id="PF00230">
    <property type="entry name" value="MIP"/>
    <property type="match status" value="1"/>
</dbReference>